<proteinExistence type="predicted"/>
<protein>
    <submittedName>
        <fullName evidence="1">Uncharacterized protein</fullName>
    </submittedName>
</protein>
<organism evidence="1 2">
    <name type="scientific">Ilyodon furcidens</name>
    <name type="common">goldbreast splitfin</name>
    <dbReference type="NCBI Taxonomy" id="33524"/>
    <lineage>
        <taxon>Eukaryota</taxon>
        <taxon>Metazoa</taxon>
        <taxon>Chordata</taxon>
        <taxon>Craniata</taxon>
        <taxon>Vertebrata</taxon>
        <taxon>Euteleostomi</taxon>
        <taxon>Actinopterygii</taxon>
        <taxon>Neopterygii</taxon>
        <taxon>Teleostei</taxon>
        <taxon>Neoteleostei</taxon>
        <taxon>Acanthomorphata</taxon>
        <taxon>Ovalentaria</taxon>
        <taxon>Atherinomorphae</taxon>
        <taxon>Cyprinodontiformes</taxon>
        <taxon>Goodeidae</taxon>
        <taxon>Ilyodon</taxon>
    </lineage>
</organism>
<evidence type="ECO:0000313" key="2">
    <source>
        <dbReference type="Proteomes" id="UP001482620"/>
    </source>
</evidence>
<reference evidence="1 2" key="1">
    <citation type="submission" date="2021-06" db="EMBL/GenBank/DDBJ databases">
        <authorList>
            <person name="Palmer J.M."/>
        </authorList>
    </citation>
    <scope>NUCLEOTIDE SEQUENCE [LARGE SCALE GENOMIC DNA]</scope>
    <source>
        <strain evidence="2">if_2019</strain>
        <tissue evidence="1">Muscle</tissue>
    </source>
</reference>
<gene>
    <name evidence="1" type="ORF">ILYODFUR_020833</name>
</gene>
<sequence length="114" mass="12667">MHYLVGPFCMNYFINVTWHGGGGQPVAVLRWYGIKLICIAEPSVSVLPPDNNLYARIRNSEHPASFAMVSCGLPSFVKSARNGPWTIVQSAALPDNCVVTFLFIFFVLCNIQIF</sequence>
<comment type="caution">
    <text evidence="1">The sequence shown here is derived from an EMBL/GenBank/DDBJ whole genome shotgun (WGS) entry which is preliminary data.</text>
</comment>
<dbReference type="EMBL" id="JAHRIQ010025346">
    <property type="protein sequence ID" value="MEQ2229635.1"/>
    <property type="molecule type" value="Genomic_DNA"/>
</dbReference>
<dbReference type="Proteomes" id="UP001482620">
    <property type="component" value="Unassembled WGS sequence"/>
</dbReference>
<keyword evidence="2" id="KW-1185">Reference proteome</keyword>
<name>A0ABV0T9R9_9TELE</name>
<accession>A0ABV0T9R9</accession>
<evidence type="ECO:0000313" key="1">
    <source>
        <dbReference type="EMBL" id="MEQ2229635.1"/>
    </source>
</evidence>